<dbReference type="AlphaFoldDB" id="A0A918Q766"/>
<keyword evidence="4" id="KW-1185">Reference proteome</keyword>
<dbReference type="Proteomes" id="UP000630936">
    <property type="component" value="Unassembled WGS sequence"/>
</dbReference>
<sequence>MPLHRGALVRRRFLAALSAAAGLVLLLPAAPAQALPGTGPHTITVDHSGKCLGLERDSGDDWVRLVTAACDGSARQRFTLAVAANFPNTYQFRTSYGKCLFMIPEDKMAVAQYPCRNTTNDTVYLIRYRPWPGEQIRYFSGNGMLLSAFCWHVKDVWTGDARPSSPASATRPARVRATTPSRTWLPPAVIDERMESDALGSQGLPVAGRSGRRGVRVGRWARPGSGFTPPGPCRRGPPAGPGCVVTSRCHSVTS</sequence>
<protein>
    <recommendedName>
        <fullName evidence="5">Ricin B lectin domain-containing protein</fullName>
    </recommendedName>
</protein>
<dbReference type="InterPro" id="IPR035992">
    <property type="entry name" value="Ricin_B-like_lectins"/>
</dbReference>
<evidence type="ECO:0000256" key="2">
    <source>
        <dbReference type="SAM" id="SignalP"/>
    </source>
</evidence>
<organism evidence="3 4">
    <name type="scientific">Streptomyces inusitatus</name>
    <dbReference type="NCBI Taxonomy" id="68221"/>
    <lineage>
        <taxon>Bacteria</taxon>
        <taxon>Bacillati</taxon>
        <taxon>Actinomycetota</taxon>
        <taxon>Actinomycetes</taxon>
        <taxon>Kitasatosporales</taxon>
        <taxon>Streptomycetaceae</taxon>
        <taxon>Streptomyces</taxon>
    </lineage>
</organism>
<accession>A0A918Q766</accession>
<keyword evidence="2" id="KW-0732">Signal</keyword>
<evidence type="ECO:0000313" key="3">
    <source>
        <dbReference type="EMBL" id="GGZ36385.1"/>
    </source>
</evidence>
<dbReference type="CDD" id="cd00161">
    <property type="entry name" value="beta-trefoil_Ricin-like"/>
    <property type="match status" value="1"/>
</dbReference>
<dbReference type="Gene3D" id="2.80.10.50">
    <property type="match status" value="1"/>
</dbReference>
<dbReference type="EMBL" id="BMWG01000009">
    <property type="protein sequence ID" value="GGZ36385.1"/>
    <property type="molecule type" value="Genomic_DNA"/>
</dbReference>
<gene>
    <name evidence="3" type="ORF">GCM10010387_33060</name>
</gene>
<evidence type="ECO:0008006" key="5">
    <source>
        <dbReference type="Google" id="ProtNLM"/>
    </source>
</evidence>
<reference evidence="3" key="2">
    <citation type="submission" date="2020-09" db="EMBL/GenBank/DDBJ databases">
        <authorList>
            <person name="Sun Q."/>
            <person name="Ohkuma M."/>
        </authorList>
    </citation>
    <scope>NUCLEOTIDE SEQUENCE</scope>
    <source>
        <strain evidence="3">JCM 4988</strain>
    </source>
</reference>
<proteinExistence type="predicted"/>
<reference evidence="3" key="1">
    <citation type="journal article" date="2014" name="Int. J. Syst. Evol. Microbiol.">
        <title>Complete genome sequence of Corynebacterium casei LMG S-19264T (=DSM 44701T), isolated from a smear-ripened cheese.</title>
        <authorList>
            <consortium name="US DOE Joint Genome Institute (JGI-PGF)"/>
            <person name="Walter F."/>
            <person name="Albersmeier A."/>
            <person name="Kalinowski J."/>
            <person name="Ruckert C."/>
        </authorList>
    </citation>
    <scope>NUCLEOTIDE SEQUENCE</scope>
    <source>
        <strain evidence="3">JCM 4988</strain>
    </source>
</reference>
<dbReference type="PROSITE" id="PS51318">
    <property type="entry name" value="TAT"/>
    <property type="match status" value="1"/>
</dbReference>
<feature type="signal peptide" evidence="2">
    <location>
        <begin position="1"/>
        <end position="34"/>
    </location>
</feature>
<dbReference type="SUPFAM" id="SSF50370">
    <property type="entry name" value="Ricin B-like lectins"/>
    <property type="match status" value="1"/>
</dbReference>
<name>A0A918Q766_9ACTN</name>
<evidence type="ECO:0000313" key="4">
    <source>
        <dbReference type="Proteomes" id="UP000630936"/>
    </source>
</evidence>
<feature type="region of interest" description="Disordered" evidence="1">
    <location>
        <begin position="161"/>
        <end position="180"/>
    </location>
</feature>
<dbReference type="InterPro" id="IPR006311">
    <property type="entry name" value="TAT_signal"/>
</dbReference>
<feature type="chain" id="PRO_5037265142" description="Ricin B lectin domain-containing protein" evidence="2">
    <location>
        <begin position="35"/>
        <end position="254"/>
    </location>
</feature>
<comment type="caution">
    <text evidence="3">The sequence shown here is derived from an EMBL/GenBank/DDBJ whole genome shotgun (WGS) entry which is preliminary data.</text>
</comment>
<evidence type="ECO:0000256" key="1">
    <source>
        <dbReference type="SAM" id="MobiDB-lite"/>
    </source>
</evidence>